<comment type="caution">
    <text evidence="5">The sequence shown here is derived from an EMBL/GenBank/DDBJ whole genome shotgun (WGS) entry which is preliminary data.</text>
</comment>
<organism evidence="5 6">
    <name type="scientific">Dipteronia sinensis</name>
    <dbReference type="NCBI Taxonomy" id="43782"/>
    <lineage>
        <taxon>Eukaryota</taxon>
        <taxon>Viridiplantae</taxon>
        <taxon>Streptophyta</taxon>
        <taxon>Embryophyta</taxon>
        <taxon>Tracheophyta</taxon>
        <taxon>Spermatophyta</taxon>
        <taxon>Magnoliopsida</taxon>
        <taxon>eudicotyledons</taxon>
        <taxon>Gunneridae</taxon>
        <taxon>Pentapetalae</taxon>
        <taxon>rosids</taxon>
        <taxon>malvids</taxon>
        <taxon>Sapindales</taxon>
        <taxon>Sapindaceae</taxon>
        <taxon>Hippocastanoideae</taxon>
        <taxon>Acereae</taxon>
        <taxon>Dipteronia</taxon>
    </lineage>
</organism>
<comment type="similarity">
    <text evidence="1">Belongs to the RLP family.</text>
</comment>
<keyword evidence="3" id="KW-0677">Repeat</keyword>
<evidence type="ECO:0000256" key="2">
    <source>
        <dbReference type="ARBA" id="ARBA00022614"/>
    </source>
</evidence>
<dbReference type="InterPro" id="IPR032675">
    <property type="entry name" value="LRR_dom_sf"/>
</dbReference>
<reference evidence="5" key="1">
    <citation type="journal article" date="2023" name="Plant J.">
        <title>Genome sequences and population genomics provide insights into the demographic history, inbreeding, and mutation load of two 'living fossil' tree species of Dipteronia.</title>
        <authorList>
            <person name="Feng Y."/>
            <person name="Comes H.P."/>
            <person name="Chen J."/>
            <person name="Zhu S."/>
            <person name="Lu R."/>
            <person name="Zhang X."/>
            <person name="Li P."/>
            <person name="Qiu J."/>
            <person name="Olsen K.M."/>
            <person name="Qiu Y."/>
        </authorList>
    </citation>
    <scope>NUCLEOTIDE SEQUENCE</scope>
    <source>
        <strain evidence="5">NBL</strain>
    </source>
</reference>
<sequence length="129" mass="14944">LGYNRFDGRIPTWIGRLSQLTYLILRNNNLEGDMPTQLCQLNQLHLIDLSHNNLSGYIPLCLDFTALHSSDHEVASPFCSEILYNCSPIINRGYPSEYQLNRIEESSRVYNENLILLLPWKSSHLHVWS</sequence>
<keyword evidence="2" id="KW-0433">Leucine-rich repeat</keyword>
<feature type="non-terminal residue" evidence="5">
    <location>
        <position position="1"/>
    </location>
</feature>
<proteinExistence type="inferred from homology"/>
<evidence type="ECO:0000256" key="3">
    <source>
        <dbReference type="ARBA" id="ARBA00022737"/>
    </source>
</evidence>
<dbReference type="InterPro" id="IPR051502">
    <property type="entry name" value="RLP_Defense_Trigger"/>
</dbReference>
<keyword evidence="4" id="KW-0675">Receptor</keyword>
<dbReference type="SUPFAM" id="SSF52058">
    <property type="entry name" value="L domain-like"/>
    <property type="match status" value="1"/>
</dbReference>
<evidence type="ECO:0000313" key="5">
    <source>
        <dbReference type="EMBL" id="KAK3232411.1"/>
    </source>
</evidence>
<dbReference type="PANTHER" id="PTHR48062">
    <property type="entry name" value="RECEPTOR-LIKE PROTEIN 14"/>
    <property type="match status" value="1"/>
</dbReference>
<protein>
    <submittedName>
        <fullName evidence="5">Uncharacterized protein</fullName>
    </submittedName>
</protein>
<evidence type="ECO:0000313" key="6">
    <source>
        <dbReference type="Proteomes" id="UP001281410"/>
    </source>
</evidence>
<dbReference type="PANTHER" id="PTHR48062:SF21">
    <property type="entry name" value="RECEPTOR-LIKE PROTEIN 12"/>
    <property type="match status" value="1"/>
</dbReference>
<evidence type="ECO:0000256" key="4">
    <source>
        <dbReference type="ARBA" id="ARBA00023170"/>
    </source>
</evidence>
<dbReference type="Proteomes" id="UP001281410">
    <property type="component" value="Unassembled WGS sequence"/>
</dbReference>
<name>A0AAE0B9N1_9ROSI</name>
<evidence type="ECO:0000256" key="1">
    <source>
        <dbReference type="ARBA" id="ARBA00009592"/>
    </source>
</evidence>
<dbReference type="Pfam" id="PF13855">
    <property type="entry name" value="LRR_8"/>
    <property type="match status" value="1"/>
</dbReference>
<gene>
    <name evidence="5" type="ORF">Dsin_004292</name>
</gene>
<dbReference type="Gene3D" id="3.80.10.10">
    <property type="entry name" value="Ribonuclease Inhibitor"/>
    <property type="match status" value="1"/>
</dbReference>
<keyword evidence="6" id="KW-1185">Reference proteome</keyword>
<dbReference type="InterPro" id="IPR001611">
    <property type="entry name" value="Leu-rich_rpt"/>
</dbReference>
<accession>A0AAE0B9N1</accession>
<dbReference type="EMBL" id="JANJYJ010000001">
    <property type="protein sequence ID" value="KAK3232411.1"/>
    <property type="molecule type" value="Genomic_DNA"/>
</dbReference>
<dbReference type="AlphaFoldDB" id="A0AAE0B9N1"/>